<dbReference type="AlphaFoldDB" id="A0A1F5ZPW7"/>
<keyword evidence="1" id="KW-1133">Transmembrane helix</keyword>
<name>A0A1F5ZPW7_9BACT</name>
<feature type="transmembrane region" description="Helical" evidence="1">
    <location>
        <begin position="155"/>
        <end position="174"/>
    </location>
</feature>
<evidence type="ECO:0000313" key="3">
    <source>
        <dbReference type="EMBL" id="OGG14520.1"/>
    </source>
</evidence>
<feature type="signal peptide" evidence="2">
    <location>
        <begin position="1"/>
        <end position="19"/>
    </location>
</feature>
<keyword evidence="1" id="KW-0812">Transmembrane</keyword>
<evidence type="ECO:0000256" key="2">
    <source>
        <dbReference type="SAM" id="SignalP"/>
    </source>
</evidence>
<keyword evidence="2" id="KW-0732">Signal</keyword>
<dbReference type="STRING" id="1798375.A2773_05575"/>
<evidence type="ECO:0000256" key="1">
    <source>
        <dbReference type="SAM" id="Phobius"/>
    </source>
</evidence>
<dbReference type="Proteomes" id="UP000177383">
    <property type="component" value="Unassembled WGS sequence"/>
</dbReference>
<protein>
    <recommendedName>
        <fullName evidence="5">DUF4399 domain-containing protein</fullName>
    </recommendedName>
</protein>
<accession>A0A1F5ZPW7</accession>
<dbReference type="EMBL" id="MFJE01000015">
    <property type="protein sequence ID" value="OGG14520.1"/>
    <property type="molecule type" value="Genomic_DNA"/>
</dbReference>
<gene>
    <name evidence="3" type="ORF">A2773_05575</name>
</gene>
<keyword evidence="1" id="KW-0472">Membrane</keyword>
<comment type="caution">
    <text evidence="3">The sequence shown here is derived from an EMBL/GenBank/DDBJ whole genome shotgun (WGS) entry which is preliminary data.</text>
</comment>
<evidence type="ECO:0000313" key="4">
    <source>
        <dbReference type="Proteomes" id="UP000177383"/>
    </source>
</evidence>
<proteinExistence type="predicted"/>
<feature type="chain" id="PRO_5009522880" description="DUF4399 domain-containing protein" evidence="2">
    <location>
        <begin position="20"/>
        <end position="180"/>
    </location>
</feature>
<reference evidence="3 4" key="1">
    <citation type="journal article" date="2016" name="Nat. Commun.">
        <title>Thousands of microbial genomes shed light on interconnected biogeochemical processes in an aquifer system.</title>
        <authorList>
            <person name="Anantharaman K."/>
            <person name="Brown C.T."/>
            <person name="Hug L.A."/>
            <person name="Sharon I."/>
            <person name="Castelle C.J."/>
            <person name="Probst A.J."/>
            <person name="Thomas B.C."/>
            <person name="Singh A."/>
            <person name="Wilkins M.J."/>
            <person name="Karaoz U."/>
            <person name="Brodie E.L."/>
            <person name="Williams K.H."/>
            <person name="Hubbard S.S."/>
            <person name="Banfield J.F."/>
        </authorList>
    </citation>
    <scope>NUCLEOTIDE SEQUENCE [LARGE SCALE GENOMIC DNA]</scope>
</reference>
<evidence type="ECO:0008006" key="5">
    <source>
        <dbReference type="Google" id="ProtNLM"/>
    </source>
</evidence>
<sequence>MFKYLLLIVLFLFPSTLYAKTPPPSLTIASPKEGETILGNTVTISFVAGNLTYINFVENKKIMPNQGHLHLWFDKSTPSRETAQEITTHDDVTLKISAPGNHTLVLEVVKNDHTSYSPQVKKTVNFVSLLPAPLPSPTPTTFISTLAPYFTKESIFTALGITFFIIGFIVYLLFGRKKFF</sequence>
<organism evidence="3 4">
    <name type="scientific">Candidatus Gottesmanbacteria bacterium RIFCSPHIGHO2_01_FULL_39_10</name>
    <dbReference type="NCBI Taxonomy" id="1798375"/>
    <lineage>
        <taxon>Bacteria</taxon>
        <taxon>Candidatus Gottesmaniibacteriota</taxon>
    </lineage>
</organism>